<evidence type="ECO:0000313" key="2">
    <source>
        <dbReference type="EMBL" id="VDK35385.1"/>
    </source>
</evidence>
<gene>
    <name evidence="2" type="ORF">GPUH_LOCUS2606</name>
</gene>
<evidence type="ECO:0000313" key="4">
    <source>
        <dbReference type="WBParaSite" id="GPUH_0000261201-mRNA-1"/>
    </source>
</evidence>
<feature type="compositionally biased region" description="Basic and acidic residues" evidence="1">
    <location>
        <begin position="1"/>
        <end position="10"/>
    </location>
</feature>
<feature type="region of interest" description="Disordered" evidence="1">
    <location>
        <begin position="1"/>
        <end position="25"/>
    </location>
</feature>
<evidence type="ECO:0000256" key="1">
    <source>
        <dbReference type="SAM" id="MobiDB-lite"/>
    </source>
</evidence>
<protein>
    <submittedName>
        <fullName evidence="4">MOSC domain-containing protein</fullName>
    </submittedName>
</protein>
<dbReference type="Proteomes" id="UP000271098">
    <property type="component" value="Unassembled WGS sequence"/>
</dbReference>
<name>A0A183D1L6_9BILA</name>
<dbReference type="EMBL" id="UYRT01004032">
    <property type="protein sequence ID" value="VDK35385.1"/>
    <property type="molecule type" value="Genomic_DNA"/>
</dbReference>
<proteinExistence type="predicted"/>
<evidence type="ECO:0000313" key="3">
    <source>
        <dbReference type="Proteomes" id="UP000271098"/>
    </source>
</evidence>
<reference evidence="4" key="1">
    <citation type="submission" date="2016-06" db="UniProtKB">
        <authorList>
            <consortium name="WormBaseParasite"/>
        </authorList>
    </citation>
    <scope>IDENTIFICATION</scope>
</reference>
<keyword evidence="3" id="KW-1185">Reference proteome</keyword>
<accession>A0A183D1L6</accession>
<dbReference type="AlphaFoldDB" id="A0A183D1L6"/>
<dbReference type="WBParaSite" id="GPUH_0000261201-mRNA-1">
    <property type="protein sequence ID" value="GPUH_0000261201-mRNA-1"/>
    <property type="gene ID" value="GPUH_0000261201"/>
</dbReference>
<organism evidence="4">
    <name type="scientific">Gongylonema pulchrum</name>
    <dbReference type="NCBI Taxonomy" id="637853"/>
    <lineage>
        <taxon>Eukaryota</taxon>
        <taxon>Metazoa</taxon>
        <taxon>Ecdysozoa</taxon>
        <taxon>Nematoda</taxon>
        <taxon>Chromadorea</taxon>
        <taxon>Rhabditida</taxon>
        <taxon>Spirurina</taxon>
        <taxon>Spiruromorpha</taxon>
        <taxon>Spiruroidea</taxon>
        <taxon>Gongylonematidae</taxon>
        <taxon>Gongylonema</taxon>
    </lineage>
</organism>
<sequence length="65" mass="7185">MRRRGEKQTAEDSSGNMRLKKNGKKSITSNYLVDRGLEGSAAIVGKPVALVTVENVMFERRGFEA</sequence>
<reference evidence="2 3" key="2">
    <citation type="submission" date="2018-11" db="EMBL/GenBank/DDBJ databases">
        <authorList>
            <consortium name="Pathogen Informatics"/>
        </authorList>
    </citation>
    <scope>NUCLEOTIDE SEQUENCE [LARGE SCALE GENOMIC DNA]</scope>
</reference>